<feature type="domain" description="Organic solvent tolerance-like N-terminal" evidence="4">
    <location>
        <begin position="24"/>
        <end position="179"/>
    </location>
</feature>
<keyword evidence="1 3" id="KW-0732">Signal</keyword>
<dbReference type="Proteomes" id="UP001163328">
    <property type="component" value="Chromosome"/>
</dbReference>
<accession>A0ABY6LZ18</accession>
<dbReference type="Gene3D" id="2.60.450.10">
    <property type="entry name" value="Lipopolysaccharide (LPS) transport protein A like domain"/>
    <property type="match status" value="2"/>
</dbReference>
<evidence type="ECO:0000313" key="5">
    <source>
        <dbReference type="EMBL" id="UYW00400.1"/>
    </source>
</evidence>
<evidence type="ECO:0000313" key="6">
    <source>
        <dbReference type="Proteomes" id="UP001163328"/>
    </source>
</evidence>
<dbReference type="PANTHER" id="PTHR36504">
    <property type="entry name" value="LIPOPOLYSACCHARIDE EXPORT SYSTEM PROTEIN LPTA"/>
    <property type="match status" value="1"/>
</dbReference>
<gene>
    <name evidence="5" type="ORF">K5I29_07425</name>
</gene>
<dbReference type="RefSeq" id="WP_264432096.1">
    <property type="nucleotide sequence ID" value="NZ_CP081495.1"/>
</dbReference>
<evidence type="ECO:0000256" key="1">
    <source>
        <dbReference type="ARBA" id="ARBA00022729"/>
    </source>
</evidence>
<evidence type="ECO:0000256" key="3">
    <source>
        <dbReference type="SAM" id="SignalP"/>
    </source>
</evidence>
<evidence type="ECO:0000259" key="4">
    <source>
        <dbReference type="Pfam" id="PF13100"/>
    </source>
</evidence>
<dbReference type="Pfam" id="PF13100">
    <property type="entry name" value="OstA_2"/>
    <property type="match status" value="1"/>
</dbReference>
<feature type="region of interest" description="Disordered" evidence="2">
    <location>
        <begin position="530"/>
        <end position="552"/>
    </location>
</feature>
<organism evidence="5 6">
    <name type="scientific">Flavobacterium agricola</name>
    <dbReference type="NCBI Taxonomy" id="2870839"/>
    <lineage>
        <taxon>Bacteria</taxon>
        <taxon>Pseudomonadati</taxon>
        <taxon>Bacteroidota</taxon>
        <taxon>Flavobacteriia</taxon>
        <taxon>Flavobacteriales</taxon>
        <taxon>Flavobacteriaceae</taxon>
        <taxon>Flavobacterium</taxon>
    </lineage>
</organism>
<reference evidence="5" key="1">
    <citation type="submission" date="2021-08" db="EMBL/GenBank/DDBJ databases">
        <title>Flavobacterium sp. strain CC-SYL302.</title>
        <authorList>
            <person name="Lin S.-Y."/>
            <person name="Lee T.-H."/>
            <person name="Young C.-C."/>
        </authorList>
    </citation>
    <scope>NUCLEOTIDE SEQUENCE</scope>
    <source>
        <strain evidence="5">CC-SYL302</strain>
    </source>
</reference>
<protein>
    <submittedName>
        <fullName evidence="5">OstA-like protein</fullName>
    </submittedName>
</protein>
<name>A0ABY6LZ18_9FLAO</name>
<dbReference type="PANTHER" id="PTHR36504:SF1">
    <property type="entry name" value="LIPOPOLYSACCHARIDE EXPORT SYSTEM PROTEIN LPTA"/>
    <property type="match status" value="1"/>
</dbReference>
<dbReference type="InterPro" id="IPR005653">
    <property type="entry name" value="OstA-like_N"/>
</dbReference>
<evidence type="ECO:0000256" key="2">
    <source>
        <dbReference type="SAM" id="MobiDB-lite"/>
    </source>
</evidence>
<feature type="chain" id="PRO_5045307329" evidence="3">
    <location>
        <begin position="20"/>
        <end position="552"/>
    </location>
</feature>
<keyword evidence="6" id="KW-1185">Reference proteome</keyword>
<feature type="compositionally biased region" description="Low complexity" evidence="2">
    <location>
        <begin position="530"/>
        <end position="546"/>
    </location>
</feature>
<sequence>MKKYILFILLFCSCILVSAQEQKKQLKLITTDYTTHNENEIPGAVILTGNVQFEHDGANIYGNKVYFFQKEQYIKVFGNVRLIQGDSVTIVGNYGEYNGKDRLAFIADQVNLRSKESTLATDTLFYNRNTEQAFYNNNGTIISGENTLKSKNGTYDVPTKKFIFRTNVDVKNPTTTINTNHLDYYENSGHAYVFGPSWITQSNGDRLYTENGFYDTKNDLGTIGKNGKIFLETQTIEADKLFYDKKKNFARAENNIKITDTINNMVATGHYAEVFKDVDSMFITKKALLKNVVENDTLYLHGKKIVVTGPEGERVARAFNNVRIYKSDLSGKSDSIYSNQKTGITKMIKDPVIWSQGSQITGDIIYLLSDENKEQMDSIKVLNNAFIIQKDTLGTGYNQMKGIDLFGKFKDNKLSIVDLIKNTESIYYMYDDSNELVGIEKAICSKIRLEIENNEIQNVIRYINPDSEIYPEADLPVNARLLKGFKWRGDEEIKSLEDIFPPEELAEDDKAILIKQTIDELELEPMEVLPETLQQNEPQNKKPNNLTKKKGK</sequence>
<dbReference type="EMBL" id="CP081495">
    <property type="protein sequence ID" value="UYW00400.1"/>
    <property type="molecule type" value="Genomic_DNA"/>
</dbReference>
<dbReference type="InterPro" id="IPR052037">
    <property type="entry name" value="LPS_export_LptA"/>
</dbReference>
<proteinExistence type="predicted"/>
<feature type="signal peptide" evidence="3">
    <location>
        <begin position="1"/>
        <end position="19"/>
    </location>
</feature>